<dbReference type="HOGENOM" id="CLU_3097422_0_0_9"/>
<dbReference type="AlphaFoldDB" id="A0A0H2YQA5"/>
<evidence type="ECO:0000313" key="3">
    <source>
        <dbReference type="Proteomes" id="UP000001823"/>
    </source>
</evidence>
<sequence>MYKEARCYNKLKIKLKNILNNIILSLVNVVFNIIMYLSNYYIGGEYEYFNS</sequence>
<evidence type="ECO:0000313" key="2">
    <source>
        <dbReference type="EMBL" id="ABG83001.1"/>
    </source>
</evidence>
<keyword evidence="1" id="KW-1133">Transmembrane helix</keyword>
<feature type="transmembrane region" description="Helical" evidence="1">
    <location>
        <begin position="21"/>
        <end position="42"/>
    </location>
</feature>
<dbReference type="Proteomes" id="UP000001823">
    <property type="component" value="Chromosome"/>
</dbReference>
<dbReference type="EMBL" id="CP000246">
    <property type="protein sequence ID" value="ABG83001.1"/>
    <property type="molecule type" value="Genomic_DNA"/>
</dbReference>
<accession>A0A0H2YQA5</accession>
<reference evidence="2 3" key="1">
    <citation type="journal article" date="2006" name="Genome Res.">
        <title>Skewed genomic variability in strains of the toxigenic bacterial pathogen, Clostridium perfringens.</title>
        <authorList>
            <person name="Myers G.S."/>
            <person name="Rasko D.A."/>
            <person name="Cheung J.K."/>
            <person name="Ravel J."/>
            <person name="Seshadri R."/>
            <person name="Deboy R.T."/>
            <person name="Ren Q."/>
            <person name="Varga J."/>
            <person name="Awad M.M."/>
            <person name="Brinkac L.M."/>
            <person name="Daugherty S.C."/>
            <person name="Haft D.H."/>
            <person name="Dodson R.J."/>
            <person name="Madupu R."/>
            <person name="Nelson W.C."/>
            <person name="Rosovitz M.J."/>
            <person name="Sullivan S.A."/>
            <person name="Khouri H."/>
            <person name="Dimitrov G.I."/>
            <person name="Watkins K.L."/>
            <person name="Mulligan S."/>
            <person name="Benton J."/>
            <person name="Radune D."/>
            <person name="Fisher D.J."/>
            <person name="Atkins H.S."/>
            <person name="Hiscox T."/>
            <person name="Jost B.H."/>
            <person name="Billington S.J."/>
            <person name="Songer J.G."/>
            <person name="McClane B.A."/>
            <person name="Titball R.W."/>
            <person name="Rood J.I."/>
            <person name="Melville S.B."/>
            <person name="Paulsen I.T."/>
        </authorList>
    </citation>
    <scope>NUCLEOTIDE SEQUENCE [LARGE SCALE GENOMIC DNA]</scope>
    <source>
        <strain evidence="3">ATCC 13124 / DSM 756 / JCM 1290 / NCIMB 6125 / NCTC 8237 / S 107 / Type A</strain>
    </source>
</reference>
<evidence type="ECO:0000256" key="1">
    <source>
        <dbReference type="SAM" id="Phobius"/>
    </source>
</evidence>
<keyword evidence="3" id="KW-1185">Reference proteome</keyword>
<proteinExistence type="predicted"/>
<keyword evidence="1" id="KW-0472">Membrane</keyword>
<dbReference type="STRING" id="195103.CPF_1404"/>
<organism evidence="2 3">
    <name type="scientific">Clostridium perfringens (strain ATCC 13124 / DSM 756 / JCM 1290 / NCIMB 6125 / NCTC 8237 / Type A)</name>
    <dbReference type="NCBI Taxonomy" id="195103"/>
    <lineage>
        <taxon>Bacteria</taxon>
        <taxon>Bacillati</taxon>
        <taxon>Bacillota</taxon>
        <taxon>Clostridia</taxon>
        <taxon>Eubacteriales</taxon>
        <taxon>Clostridiaceae</taxon>
        <taxon>Clostridium</taxon>
    </lineage>
</organism>
<name>A0A0H2YQA5_CLOP1</name>
<dbReference type="PaxDb" id="195103-CPF_1404"/>
<keyword evidence="1" id="KW-0812">Transmembrane</keyword>
<dbReference type="KEGG" id="cpf:CPF_1404"/>
<protein>
    <submittedName>
        <fullName evidence="2">Uncharacterized protein</fullName>
    </submittedName>
</protein>
<gene>
    <name evidence="2" type="ordered locus">CPF_1404</name>
</gene>